<comment type="caution">
    <text evidence="3">The sequence shown here is derived from an EMBL/GenBank/DDBJ whole genome shotgun (WGS) entry which is preliminary data.</text>
</comment>
<keyword evidence="2" id="KW-0732">Signal</keyword>
<evidence type="ECO:0000256" key="2">
    <source>
        <dbReference type="SAM" id="SignalP"/>
    </source>
</evidence>
<keyword evidence="4" id="KW-1185">Reference proteome</keyword>
<reference evidence="3" key="1">
    <citation type="submission" date="2021-04" db="EMBL/GenBank/DDBJ databases">
        <authorList>
            <person name="Vanwijnsberghe S."/>
        </authorList>
    </citation>
    <scope>NUCLEOTIDE SEQUENCE</scope>
    <source>
        <strain evidence="3">LMG 31841</strain>
    </source>
</reference>
<proteinExistence type="predicted"/>
<dbReference type="RefSeq" id="WP_228880425.1">
    <property type="nucleotide sequence ID" value="NZ_CAJQYX010000009.1"/>
</dbReference>
<feature type="compositionally biased region" description="Low complexity" evidence="1">
    <location>
        <begin position="42"/>
        <end position="63"/>
    </location>
</feature>
<evidence type="ECO:0000256" key="1">
    <source>
        <dbReference type="SAM" id="MobiDB-lite"/>
    </source>
</evidence>
<protein>
    <recommendedName>
        <fullName evidence="5">Outer membrane protein</fullName>
    </recommendedName>
</protein>
<dbReference type="AlphaFoldDB" id="A0A9N8RY43"/>
<organism evidence="3 4">
    <name type="scientific">Paraburkholderia saeva</name>
    <dbReference type="NCBI Taxonomy" id="2777537"/>
    <lineage>
        <taxon>Bacteria</taxon>
        <taxon>Pseudomonadati</taxon>
        <taxon>Pseudomonadota</taxon>
        <taxon>Betaproteobacteria</taxon>
        <taxon>Burkholderiales</taxon>
        <taxon>Burkholderiaceae</taxon>
        <taxon>Paraburkholderia</taxon>
    </lineage>
</organism>
<evidence type="ECO:0008006" key="5">
    <source>
        <dbReference type="Google" id="ProtNLM"/>
    </source>
</evidence>
<dbReference type="EMBL" id="CAJQZC010000007">
    <property type="protein sequence ID" value="CAG4910493.1"/>
    <property type="molecule type" value="Genomic_DNA"/>
</dbReference>
<feature type="chain" id="PRO_5040297926" description="Outer membrane protein" evidence="2">
    <location>
        <begin position="21"/>
        <end position="63"/>
    </location>
</feature>
<feature type="region of interest" description="Disordered" evidence="1">
    <location>
        <begin position="37"/>
        <end position="63"/>
    </location>
</feature>
<name>A0A9N8RY43_9BURK</name>
<evidence type="ECO:0000313" key="4">
    <source>
        <dbReference type="Proteomes" id="UP000789704"/>
    </source>
</evidence>
<feature type="signal peptide" evidence="2">
    <location>
        <begin position="1"/>
        <end position="20"/>
    </location>
</feature>
<gene>
    <name evidence="3" type="ORF">LMG31841_03976</name>
</gene>
<accession>A0A9N8RY43</accession>
<dbReference type="Proteomes" id="UP000789704">
    <property type="component" value="Unassembled WGS sequence"/>
</dbReference>
<evidence type="ECO:0000313" key="3">
    <source>
        <dbReference type="EMBL" id="CAG4910493.1"/>
    </source>
</evidence>
<sequence length="63" mass="6632">MITRNIQTFMMVSAAFFAMSAPVRPNSASTLATAVGRTAQVASASRDADQPQASQASQADRRS</sequence>